<dbReference type="AlphaFoldDB" id="A0AAV9ZSQ9"/>
<gene>
    <name evidence="2" type="ORF">R3P38DRAFT_3438112</name>
</gene>
<accession>A0AAV9ZSQ9</accession>
<dbReference type="Proteomes" id="UP001362999">
    <property type="component" value="Unassembled WGS sequence"/>
</dbReference>
<name>A0AAV9ZSQ9_9AGAR</name>
<sequence length="257" mass="28500">MGRRAASYPKKMYFESSCLDISDRYRGQRQRKKHGKTGETEKYSAPYNSTPAAGFHNTRHLRTPSLTSALPIRRIPKSTFMERYYRFSFSGVHSHVAPANFRNYRRRPSPSLVAHLSTSLLRPMPLIDADSVSACDPRIAFDDAPRINDRPARQNLDKTCCCLRMQASVAGSYQLRNPAGEGRTCEAASWVDVIGLLSKLRMLAGVEAAGVLRSRSTTGGLTGCGSQYAWDVGKLRAGRLVKGVPSSHLVDHLRLLS</sequence>
<protein>
    <submittedName>
        <fullName evidence="2">Uncharacterized protein</fullName>
    </submittedName>
</protein>
<dbReference type="EMBL" id="JAWWNJ010000115">
    <property type="protein sequence ID" value="KAK6991839.1"/>
    <property type="molecule type" value="Genomic_DNA"/>
</dbReference>
<organism evidence="2 3">
    <name type="scientific">Favolaschia claudopus</name>
    <dbReference type="NCBI Taxonomy" id="2862362"/>
    <lineage>
        <taxon>Eukaryota</taxon>
        <taxon>Fungi</taxon>
        <taxon>Dikarya</taxon>
        <taxon>Basidiomycota</taxon>
        <taxon>Agaricomycotina</taxon>
        <taxon>Agaricomycetes</taxon>
        <taxon>Agaricomycetidae</taxon>
        <taxon>Agaricales</taxon>
        <taxon>Marasmiineae</taxon>
        <taxon>Mycenaceae</taxon>
        <taxon>Favolaschia</taxon>
    </lineage>
</organism>
<keyword evidence="3" id="KW-1185">Reference proteome</keyword>
<proteinExistence type="predicted"/>
<feature type="region of interest" description="Disordered" evidence="1">
    <location>
        <begin position="25"/>
        <end position="56"/>
    </location>
</feature>
<evidence type="ECO:0000313" key="3">
    <source>
        <dbReference type="Proteomes" id="UP001362999"/>
    </source>
</evidence>
<reference evidence="2 3" key="1">
    <citation type="journal article" date="2024" name="J Genomics">
        <title>Draft genome sequencing and assembly of Favolaschia claudopus CIRM-BRFM 2984 isolated from oak limbs.</title>
        <authorList>
            <person name="Navarro D."/>
            <person name="Drula E."/>
            <person name="Chaduli D."/>
            <person name="Cazenave R."/>
            <person name="Ahrendt S."/>
            <person name="Wang J."/>
            <person name="Lipzen A."/>
            <person name="Daum C."/>
            <person name="Barry K."/>
            <person name="Grigoriev I.V."/>
            <person name="Favel A."/>
            <person name="Rosso M.N."/>
            <person name="Martin F."/>
        </authorList>
    </citation>
    <scope>NUCLEOTIDE SEQUENCE [LARGE SCALE GENOMIC DNA]</scope>
    <source>
        <strain evidence="2 3">CIRM-BRFM 2984</strain>
    </source>
</reference>
<evidence type="ECO:0000256" key="1">
    <source>
        <dbReference type="SAM" id="MobiDB-lite"/>
    </source>
</evidence>
<comment type="caution">
    <text evidence="2">The sequence shown here is derived from an EMBL/GenBank/DDBJ whole genome shotgun (WGS) entry which is preliminary data.</text>
</comment>
<evidence type="ECO:0000313" key="2">
    <source>
        <dbReference type="EMBL" id="KAK6991839.1"/>
    </source>
</evidence>